<proteinExistence type="predicted"/>
<dbReference type="OrthoDB" id="10380788at2759"/>
<organism evidence="2 3">
    <name type="scientific">Ixodes scapularis</name>
    <name type="common">Black-legged tick</name>
    <name type="synonym">Deer tick</name>
    <dbReference type="NCBI Taxonomy" id="6945"/>
    <lineage>
        <taxon>Eukaryota</taxon>
        <taxon>Metazoa</taxon>
        <taxon>Ecdysozoa</taxon>
        <taxon>Arthropoda</taxon>
        <taxon>Chelicerata</taxon>
        <taxon>Arachnida</taxon>
        <taxon>Acari</taxon>
        <taxon>Parasitiformes</taxon>
        <taxon>Ixodida</taxon>
        <taxon>Ixodoidea</taxon>
        <taxon>Ixodidae</taxon>
        <taxon>Ixodinae</taxon>
        <taxon>Ixodes</taxon>
    </lineage>
</organism>
<feature type="compositionally biased region" description="Polar residues" evidence="1">
    <location>
        <begin position="168"/>
        <end position="180"/>
    </location>
</feature>
<feature type="compositionally biased region" description="Polar residues" evidence="1">
    <location>
        <begin position="202"/>
        <end position="215"/>
    </location>
</feature>
<dbReference type="VEuPathDB" id="VectorBase:ISCW003621"/>
<evidence type="ECO:0000313" key="3">
    <source>
        <dbReference type="Proteomes" id="UP000001555"/>
    </source>
</evidence>
<feature type="compositionally biased region" description="Basic and acidic residues" evidence="1">
    <location>
        <begin position="225"/>
        <end position="242"/>
    </location>
</feature>
<keyword evidence="3" id="KW-1185">Reference proteome</keyword>
<accession>A0A1S4KSA0</accession>
<feature type="compositionally biased region" description="Polar residues" evidence="1">
    <location>
        <begin position="22"/>
        <end position="31"/>
    </location>
</feature>
<evidence type="ECO:0000256" key="1">
    <source>
        <dbReference type="SAM" id="MobiDB-lite"/>
    </source>
</evidence>
<reference evidence="2" key="2">
    <citation type="submission" date="2020-05" db="UniProtKB">
        <authorList>
            <consortium name="EnsemblMetazoa"/>
        </authorList>
    </citation>
    <scope>IDENTIFICATION</scope>
    <source>
        <strain evidence="2">wikel</strain>
    </source>
</reference>
<dbReference type="STRING" id="6945.B7PDU1"/>
<feature type="compositionally biased region" description="Polar residues" evidence="1">
    <location>
        <begin position="110"/>
        <end position="122"/>
    </location>
</feature>
<feature type="region of interest" description="Disordered" evidence="1">
    <location>
        <begin position="68"/>
        <end position="283"/>
    </location>
</feature>
<protein>
    <submittedName>
        <fullName evidence="2">Mucin, putative</fullName>
    </submittedName>
</protein>
<dbReference type="VEuPathDB" id="VectorBase:ISCP_016035"/>
<feature type="region of interest" description="Disordered" evidence="1">
    <location>
        <begin position="1"/>
        <end position="50"/>
    </location>
</feature>
<dbReference type="PaxDb" id="6945-B7PDU1"/>
<dbReference type="Proteomes" id="UP000001555">
    <property type="component" value="Unassembled WGS sequence"/>
</dbReference>
<feature type="compositionally biased region" description="Polar residues" evidence="1">
    <location>
        <begin position="145"/>
        <end position="154"/>
    </location>
</feature>
<evidence type="ECO:0000313" key="2">
    <source>
        <dbReference type="EnsemblMetazoa" id="ISCW003621-PA"/>
    </source>
</evidence>
<reference evidence="3" key="1">
    <citation type="submission" date="2008-03" db="EMBL/GenBank/DDBJ databases">
        <title>Annotation of Ixodes scapularis.</title>
        <authorList>
            <consortium name="Ixodes scapularis Genome Project Consortium"/>
            <person name="Caler E."/>
            <person name="Hannick L.I."/>
            <person name="Bidwell S."/>
            <person name="Joardar V."/>
            <person name="Thiagarajan M."/>
            <person name="Amedeo P."/>
            <person name="Galinsky K.J."/>
            <person name="Schobel S."/>
            <person name="Inman J."/>
            <person name="Hostetler J."/>
            <person name="Miller J."/>
            <person name="Hammond M."/>
            <person name="Megy K."/>
            <person name="Lawson D."/>
            <person name="Kodira C."/>
            <person name="Sutton G."/>
            <person name="Meyer J."/>
            <person name="Hill C.A."/>
            <person name="Birren B."/>
            <person name="Nene V."/>
            <person name="Collins F."/>
            <person name="Alarcon-Chaidez F."/>
            <person name="Wikel S."/>
            <person name="Strausberg R."/>
        </authorList>
    </citation>
    <scope>NUCLEOTIDE SEQUENCE [LARGE SCALE GENOMIC DNA]</scope>
    <source>
        <strain evidence="3">Wikel</strain>
    </source>
</reference>
<dbReference type="HOGENOM" id="CLU_907855_0_0_1"/>
<dbReference type="EnsemblMetazoa" id="ISCW003621-RA">
    <property type="protein sequence ID" value="ISCW003621-PA"/>
    <property type="gene ID" value="ISCW003621"/>
</dbReference>
<name>A0A1S4KSA0_IXOSC</name>
<sequence>MTRGTRTTIVTSTSTTASPSSKVQASTTTPAPRTGLAFHSKPPVTPHVSVPTASPLVIQTSAPTSVVTRAPDVVDTPTNLYLPDPLVPDEKDEEDREDRPETPASAVTKPASSHTVQTTAPTPASAVSEDSVTVASVPPTKQPEDTTTQPSTPHQDPVVRTTVAHAETTATGVSPASEASQGPVPASDMMPSEDAGGATIELPSNSETKPLSTSGEPAEEPATSEGHDRDNMPSIPKREEATHVAPDVSQSTEGAPHDFESPMGESPPPVAEAEDHDGDAESEKATLNIDEALDDVQAEVPGLEPLE</sequence>
<dbReference type="VEuPathDB" id="VectorBase:ISCI003621"/>
<dbReference type="EMBL" id="ABJB010866093">
    <property type="status" value="NOT_ANNOTATED_CDS"/>
    <property type="molecule type" value="Genomic_DNA"/>
</dbReference>
<feature type="compositionally biased region" description="Low complexity" evidence="1">
    <location>
        <begin position="1"/>
        <end position="21"/>
    </location>
</feature>